<dbReference type="AlphaFoldDB" id="A0A9P8N185"/>
<keyword evidence="8" id="KW-1185">Reference proteome</keyword>
<gene>
    <name evidence="7" type="ORF">HRG_05160</name>
</gene>
<dbReference type="EMBL" id="JAIZPD010000004">
    <property type="protein sequence ID" value="KAH0964732.1"/>
    <property type="molecule type" value="Genomic_DNA"/>
</dbReference>
<dbReference type="Pfam" id="PF05199">
    <property type="entry name" value="GMC_oxred_C"/>
    <property type="match status" value="1"/>
</dbReference>
<dbReference type="Proteomes" id="UP000824596">
    <property type="component" value="Unassembled WGS sequence"/>
</dbReference>
<dbReference type="GO" id="GO:0044550">
    <property type="term" value="P:secondary metabolite biosynthetic process"/>
    <property type="evidence" value="ECO:0007669"/>
    <property type="project" value="TreeGrafter"/>
</dbReference>
<organism evidence="7 8">
    <name type="scientific">Hirsutella rhossiliensis</name>
    <dbReference type="NCBI Taxonomy" id="111463"/>
    <lineage>
        <taxon>Eukaryota</taxon>
        <taxon>Fungi</taxon>
        <taxon>Dikarya</taxon>
        <taxon>Ascomycota</taxon>
        <taxon>Pezizomycotina</taxon>
        <taxon>Sordariomycetes</taxon>
        <taxon>Hypocreomycetidae</taxon>
        <taxon>Hypocreales</taxon>
        <taxon>Ophiocordycipitaceae</taxon>
        <taxon>Hirsutella</taxon>
    </lineage>
</organism>
<reference evidence="7" key="1">
    <citation type="submission" date="2021-09" db="EMBL/GenBank/DDBJ databases">
        <title>A high-quality genome of the endoparasitic fungus Hirsutella rhossiliensis with a comparison of Hirsutella genomes reveals transposable elements contributing to genome size variation.</title>
        <authorList>
            <person name="Lin R."/>
            <person name="Jiao Y."/>
            <person name="Sun X."/>
            <person name="Ling J."/>
            <person name="Xie B."/>
            <person name="Cheng X."/>
        </authorList>
    </citation>
    <scope>NUCLEOTIDE SEQUENCE</scope>
    <source>
        <strain evidence="7">HR02</strain>
    </source>
</reference>
<evidence type="ECO:0000256" key="3">
    <source>
        <dbReference type="RuleBase" id="RU003968"/>
    </source>
</evidence>
<evidence type="ECO:0000313" key="7">
    <source>
        <dbReference type="EMBL" id="KAH0964732.1"/>
    </source>
</evidence>
<protein>
    <submittedName>
        <fullName evidence="7">GMC oxidoreductase domain-containing protein</fullName>
    </submittedName>
</protein>
<dbReference type="GO" id="GO:0050660">
    <property type="term" value="F:flavin adenine dinucleotide binding"/>
    <property type="evidence" value="ECO:0007669"/>
    <property type="project" value="InterPro"/>
</dbReference>
<dbReference type="InterPro" id="IPR036188">
    <property type="entry name" value="FAD/NAD-bd_sf"/>
</dbReference>
<keyword evidence="3" id="KW-0274">FAD</keyword>
<dbReference type="OrthoDB" id="269227at2759"/>
<keyword evidence="3" id="KW-0285">Flavoprotein</keyword>
<dbReference type="Gene3D" id="3.50.50.60">
    <property type="entry name" value="FAD/NAD(P)-binding domain"/>
    <property type="match status" value="1"/>
</dbReference>
<evidence type="ECO:0000256" key="1">
    <source>
        <dbReference type="ARBA" id="ARBA00010790"/>
    </source>
</evidence>
<dbReference type="InterPro" id="IPR012132">
    <property type="entry name" value="GMC_OxRdtase"/>
</dbReference>
<feature type="domain" description="Glucose-methanol-choline oxidoreductase N-terminal" evidence="5">
    <location>
        <begin position="155"/>
        <end position="178"/>
    </location>
</feature>
<dbReference type="RefSeq" id="XP_044722245.1">
    <property type="nucleotide sequence ID" value="XM_044863631.1"/>
</dbReference>
<comment type="similarity">
    <text evidence="1 3">Belongs to the GMC oxidoreductase family.</text>
</comment>
<dbReference type="CDD" id="cd00027">
    <property type="entry name" value="BRCT"/>
    <property type="match status" value="1"/>
</dbReference>
<dbReference type="SUPFAM" id="SSF51905">
    <property type="entry name" value="FAD/NAD(P)-binding domain"/>
    <property type="match status" value="1"/>
</dbReference>
<keyword evidence="2" id="KW-0325">Glycoprotein</keyword>
<evidence type="ECO:0000259" key="5">
    <source>
        <dbReference type="PROSITE" id="PS00623"/>
    </source>
</evidence>
<dbReference type="PROSITE" id="PS00624">
    <property type="entry name" value="GMC_OXRED_2"/>
    <property type="match status" value="1"/>
</dbReference>
<dbReference type="InterPro" id="IPR000172">
    <property type="entry name" value="GMC_OxRdtase_N"/>
</dbReference>
<dbReference type="GO" id="GO:0016614">
    <property type="term" value="F:oxidoreductase activity, acting on CH-OH group of donors"/>
    <property type="evidence" value="ECO:0007669"/>
    <property type="project" value="InterPro"/>
</dbReference>
<evidence type="ECO:0000313" key="8">
    <source>
        <dbReference type="Proteomes" id="UP000824596"/>
    </source>
</evidence>
<feature type="region of interest" description="Disordered" evidence="4">
    <location>
        <begin position="699"/>
        <end position="735"/>
    </location>
</feature>
<sequence>MGLVDKTRSIGPPGRIQAIGLLAKTQPIGLLDKTHPPAYSTDSAHSRDEGYDEERLGILQGHPKHDKIFDYIVVGGGTAGNAIGVRLAEAGFHVAIVEAGSLYEDKDHGIHTIPGQDIVGVGSQADDVVESDVDWKFHTVPQPGANNRKMHFARGRCLGGSSALNFMIYHRGTRGTYDRWADDVGDDSYRIDNFLPFFKKSVSATAPDTNKRKANASTSTHFDAHDFAPLGQGGPVQVSYPHWVSSWSTWLEQGLRSVGLKRTDGYNHGNLIGYHYTTATINPKDATRSSSAQYVYWAKKKQLRNLKVFLRTHATKVLFKQKKAVGVTVDHYGQTYHLTARKEVILSAGAFQSPQLLMVSGIGPVETLRKFDIPTIVALPGVGQNMWDHIFYGPAYEVNFPTLNELLSDPKAAKFAEEQYSHHQAGPLTSNIIEFLGWEKLPRKYRYNFSSQTRKDLAQFPDDWPEVEYLGADGYIGDFTSPSKHQPPDGKMYASILGALVAPLSRGNITIRSASALDAPVISPNWLEDKGDQEVAIAWYRRMRDVWGTRALQSIVLGPEAYPGSDVQSDDEVLNLVRDSVMTVWHPACTCKMGKRNDKMAVVDHRARVYGVSGLRVVDASAMPFLPPGHPQSTIYALAEKIAYDIIRGERKDKYYDGAHDGEYRQGVYKGEHRQGGYGGEHRQGVYKGEHRQGGYDGEHQGVYKGEHRQGGYDDEHRHGGYEGEHRQGGYNGEHRQGVYKGEYRQGVYKGEYRQSVYEGEYGQGWYEYGY</sequence>
<evidence type="ECO:0000256" key="2">
    <source>
        <dbReference type="ARBA" id="ARBA00023180"/>
    </source>
</evidence>
<dbReference type="GeneID" id="68354289"/>
<proteinExistence type="inferred from homology"/>
<dbReference type="Pfam" id="PF00732">
    <property type="entry name" value="GMC_oxred_N"/>
    <property type="match status" value="1"/>
</dbReference>
<dbReference type="InterPro" id="IPR007867">
    <property type="entry name" value="GMC_OxRtase_C"/>
</dbReference>
<dbReference type="PROSITE" id="PS00623">
    <property type="entry name" value="GMC_OXRED_1"/>
    <property type="match status" value="1"/>
</dbReference>
<dbReference type="PANTHER" id="PTHR11552:SF138">
    <property type="entry name" value="DEHYDROGENASE PKFF-RELATED"/>
    <property type="match status" value="1"/>
</dbReference>
<evidence type="ECO:0000256" key="4">
    <source>
        <dbReference type="SAM" id="MobiDB-lite"/>
    </source>
</evidence>
<evidence type="ECO:0000259" key="6">
    <source>
        <dbReference type="PROSITE" id="PS00624"/>
    </source>
</evidence>
<accession>A0A9P8N185</accession>
<comment type="caution">
    <text evidence="7">The sequence shown here is derived from an EMBL/GenBank/DDBJ whole genome shotgun (WGS) entry which is preliminary data.</text>
</comment>
<dbReference type="Gene3D" id="3.30.560.10">
    <property type="entry name" value="Glucose Oxidase, domain 3"/>
    <property type="match status" value="1"/>
</dbReference>
<dbReference type="SUPFAM" id="SSF54373">
    <property type="entry name" value="FAD-linked reductases, C-terminal domain"/>
    <property type="match status" value="1"/>
</dbReference>
<dbReference type="PANTHER" id="PTHR11552">
    <property type="entry name" value="GLUCOSE-METHANOL-CHOLINE GMC OXIDOREDUCTASE"/>
    <property type="match status" value="1"/>
</dbReference>
<feature type="domain" description="Glucose-methanol-choline oxidoreductase N-terminal" evidence="6">
    <location>
        <begin position="349"/>
        <end position="363"/>
    </location>
</feature>
<name>A0A9P8N185_9HYPO</name>